<keyword evidence="2 4" id="KW-0012">Acyltransferase</keyword>
<feature type="domain" description="Phospholipid/glycerol acyltransferase" evidence="3">
    <location>
        <begin position="36"/>
        <end position="159"/>
    </location>
</feature>
<keyword evidence="1 4" id="KW-0808">Transferase</keyword>
<keyword evidence="5" id="KW-1185">Reference proteome</keyword>
<name>A0A4Q9KKL3_PROTD</name>
<dbReference type="GO" id="GO:0006654">
    <property type="term" value="P:phosphatidic acid biosynthetic process"/>
    <property type="evidence" value="ECO:0007669"/>
    <property type="project" value="TreeGrafter"/>
</dbReference>
<organism evidence="4 5">
    <name type="scientific">Propioniciclava tarda</name>
    <dbReference type="NCBI Taxonomy" id="433330"/>
    <lineage>
        <taxon>Bacteria</taxon>
        <taxon>Bacillati</taxon>
        <taxon>Actinomycetota</taxon>
        <taxon>Actinomycetes</taxon>
        <taxon>Propionibacteriales</taxon>
        <taxon>Propionibacteriaceae</taxon>
        <taxon>Propioniciclava</taxon>
    </lineage>
</organism>
<gene>
    <name evidence="4" type="ORF">ET996_09000</name>
</gene>
<dbReference type="GO" id="GO:0005886">
    <property type="term" value="C:plasma membrane"/>
    <property type="evidence" value="ECO:0007669"/>
    <property type="project" value="TreeGrafter"/>
</dbReference>
<reference evidence="4 5" key="1">
    <citation type="submission" date="2019-01" db="EMBL/GenBank/DDBJ databases">
        <title>Lactibacter flavus gen. nov., sp. nov., a novel bacterium of the family Propionibacteriaceae isolated from raw milk and dairy products.</title>
        <authorList>
            <person name="Huptas C."/>
            <person name="Wenning M."/>
            <person name="Breitenwieser F."/>
            <person name="Doll E."/>
            <person name="Von Neubeck M."/>
            <person name="Busse H.-J."/>
            <person name="Scherer S."/>
        </authorList>
    </citation>
    <scope>NUCLEOTIDE SEQUENCE [LARGE SCALE GENOMIC DNA]</scope>
    <source>
        <strain evidence="4 5">DSM 22130</strain>
    </source>
</reference>
<evidence type="ECO:0000259" key="3">
    <source>
        <dbReference type="SMART" id="SM00563"/>
    </source>
</evidence>
<dbReference type="EMBL" id="SDMR01000010">
    <property type="protein sequence ID" value="TBT94725.1"/>
    <property type="molecule type" value="Genomic_DNA"/>
</dbReference>
<dbReference type="GO" id="GO:0003841">
    <property type="term" value="F:1-acylglycerol-3-phosphate O-acyltransferase activity"/>
    <property type="evidence" value="ECO:0007669"/>
    <property type="project" value="TreeGrafter"/>
</dbReference>
<dbReference type="Pfam" id="PF01553">
    <property type="entry name" value="Acyltransferase"/>
    <property type="match status" value="1"/>
</dbReference>
<evidence type="ECO:0000313" key="4">
    <source>
        <dbReference type="EMBL" id="TBT94725.1"/>
    </source>
</evidence>
<accession>A0A4Q9KKL3</accession>
<dbReference type="InterPro" id="IPR002123">
    <property type="entry name" value="Plipid/glycerol_acylTrfase"/>
</dbReference>
<protein>
    <submittedName>
        <fullName evidence="4">1-acyl-sn-glycerol-3-phosphate acyltransferase</fullName>
    </submittedName>
</protein>
<evidence type="ECO:0000256" key="1">
    <source>
        <dbReference type="ARBA" id="ARBA00022679"/>
    </source>
</evidence>
<dbReference type="SUPFAM" id="SSF69593">
    <property type="entry name" value="Glycerol-3-phosphate (1)-acyltransferase"/>
    <property type="match status" value="1"/>
</dbReference>
<dbReference type="PANTHER" id="PTHR10434:SF11">
    <property type="entry name" value="1-ACYL-SN-GLYCEROL-3-PHOSPHATE ACYLTRANSFERASE"/>
    <property type="match status" value="1"/>
</dbReference>
<dbReference type="Proteomes" id="UP000291933">
    <property type="component" value="Unassembled WGS sequence"/>
</dbReference>
<dbReference type="OrthoDB" id="9808424at2"/>
<dbReference type="AlphaFoldDB" id="A0A4Q9KKL3"/>
<proteinExistence type="predicted"/>
<dbReference type="SMART" id="SM00563">
    <property type="entry name" value="PlsC"/>
    <property type="match status" value="1"/>
</dbReference>
<evidence type="ECO:0000256" key="2">
    <source>
        <dbReference type="ARBA" id="ARBA00023315"/>
    </source>
</evidence>
<sequence length="258" mass="27433">MSWYSFFKYSLVRPFVKLAYKAKAVGTENIPSSGGAIIACNHTSATETYMMPALIKRPVTYPAKRELFIPGKGLKGIPQTVIAWAVKAVGQVPLDRTGGRAALDGLGPVLQVLKDGGIAGIYPEGTRSVDGRLYKGKTGVARLALAANVPVVPCAITHNEITGKLFGAIPMADHPVVTFGRPLDFSRYAGCQDDRAVIRWVTDEIMNAIMELSGQTYVDAYGTSIKYGGMTVEEADARVAARPGLGLAVPEPCATASD</sequence>
<dbReference type="CDD" id="cd07989">
    <property type="entry name" value="LPLAT_AGPAT-like"/>
    <property type="match status" value="1"/>
</dbReference>
<evidence type="ECO:0000313" key="5">
    <source>
        <dbReference type="Proteomes" id="UP000291933"/>
    </source>
</evidence>
<dbReference type="PANTHER" id="PTHR10434">
    <property type="entry name" value="1-ACYL-SN-GLYCEROL-3-PHOSPHATE ACYLTRANSFERASE"/>
    <property type="match status" value="1"/>
</dbReference>
<comment type="caution">
    <text evidence="4">The sequence shown here is derived from an EMBL/GenBank/DDBJ whole genome shotgun (WGS) entry which is preliminary data.</text>
</comment>
<dbReference type="RefSeq" id="WP_131172230.1">
    <property type="nucleotide sequence ID" value="NZ_FXTL01000010.1"/>
</dbReference>